<keyword evidence="1" id="KW-0812">Transmembrane</keyword>
<feature type="transmembrane region" description="Helical" evidence="1">
    <location>
        <begin position="21"/>
        <end position="39"/>
    </location>
</feature>
<dbReference type="Proteomes" id="UP000317638">
    <property type="component" value="Unassembled WGS sequence"/>
</dbReference>
<reference evidence="2 3" key="1">
    <citation type="submission" date="2019-07" db="EMBL/GenBank/DDBJ databases">
        <authorList>
            <person name="Zhou L.-Y."/>
        </authorList>
    </citation>
    <scope>NUCLEOTIDE SEQUENCE [LARGE SCALE GENOMIC DNA]</scope>
    <source>
        <strain evidence="2 3">YIM 101269</strain>
    </source>
</reference>
<proteinExistence type="predicted"/>
<dbReference type="EMBL" id="VKKG01000005">
    <property type="protein sequence ID" value="TRY17398.1"/>
    <property type="molecule type" value="Genomic_DNA"/>
</dbReference>
<comment type="caution">
    <text evidence="2">The sequence shown here is derived from an EMBL/GenBank/DDBJ whole genome shotgun (WGS) entry which is preliminary data.</text>
</comment>
<dbReference type="OrthoDB" id="9867603at2"/>
<organism evidence="2 3">
    <name type="scientific">Tessaracoccus rhinocerotis</name>
    <dbReference type="NCBI Taxonomy" id="1689449"/>
    <lineage>
        <taxon>Bacteria</taxon>
        <taxon>Bacillati</taxon>
        <taxon>Actinomycetota</taxon>
        <taxon>Actinomycetes</taxon>
        <taxon>Propionibacteriales</taxon>
        <taxon>Propionibacteriaceae</taxon>
        <taxon>Tessaracoccus</taxon>
    </lineage>
</organism>
<keyword evidence="3" id="KW-1185">Reference proteome</keyword>
<dbReference type="AlphaFoldDB" id="A0A553JY66"/>
<name>A0A553JY66_9ACTN</name>
<keyword evidence="1" id="KW-1133">Transmembrane helix</keyword>
<protein>
    <submittedName>
        <fullName evidence="2">Uncharacterized protein</fullName>
    </submittedName>
</protein>
<accession>A0A553JY66</accession>
<evidence type="ECO:0000313" key="2">
    <source>
        <dbReference type="EMBL" id="TRY17398.1"/>
    </source>
</evidence>
<gene>
    <name evidence="2" type="ORF">FOJ82_12730</name>
</gene>
<evidence type="ECO:0000313" key="3">
    <source>
        <dbReference type="Proteomes" id="UP000317638"/>
    </source>
</evidence>
<keyword evidence="1" id="KW-0472">Membrane</keyword>
<sequence length="139" mass="14479">MVTARAIVVDRESRHPTRKGKLFQAAIGVGLAAAFVLAGCGSPPPAEPLVGMTVLQVEATLPDATLVIYDVSTPVLGLDPTFTNLRGGAFTVISACGGMTDSAQEVVPLAVIPTTEVTEQIRERANAGRFDDQLSECSP</sequence>
<evidence type="ECO:0000256" key="1">
    <source>
        <dbReference type="SAM" id="Phobius"/>
    </source>
</evidence>
<dbReference type="RefSeq" id="WP_143938862.1">
    <property type="nucleotide sequence ID" value="NZ_VKKG01000005.1"/>
</dbReference>